<evidence type="ECO:0000313" key="2">
    <source>
        <dbReference type="EMBL" id="MCD5313350.1"/>
    </source>
</evidence>
<organism evidence="2 3">
    <name type="scientific">Kineosporia babensis</name>
    <dbReference type="NCBI Taxonomy" id="499548"/>
    <lineage>
        <taxon>Bacteria</taxon>
        <taxon>Bacillati</taxon>
        <taxon>Actinomycetota</taxon>
        <taxon>Actinomycetes</taxon>
        <taxon>Kineosporiales</taxon>
        <taxon>Kineosporiaceae</taxon>
        <taxon>Kineosporia</taxon>
    </lineage>
</organism>
<accession>A0A9X1NG75</accession>
<keyword evidence="1" id="KW-0812">Transmembrane</keyword>
<evidence type="ECO:0000256" key="1">
    <source>
        <dbReference type="SAM" id="Phobius"/>
    </source>
</evidence>
<dbReference type="Proteomes" id="UP001138997">
    <property type="component" value="Unassembled WGS sequence"/>
</dbReference>
<name>A0A9X1NG75_9ACTN</name>
<reference evidence="2" key="1">
    <citation type="submission" date="2021-11" db="EMBL/GenBank/DDBJ databases">
        <title>Streptomyces corallinus and Kineosporia corallina sp. nov., two new coral-derived marine actinobacteria.</title>
        <authorList>
            <person name="Buangrab K."/>
            <person name="Sutthacheep M."/>
            <person name="Yeemin T."/>
            <person name="Harunari E."/>
            <person name="Igarashi Y."/>
            <person name="Sripreechasak P."/>
            <person name="Kanchanasin P."/>
            <person name="Tanasupawat S."/>
            <person name="Phongsopitanun W."/>
        </authorList>
    </citation>
    <scope>NUCLEOTIDE SEQUENCE</scope>
    <source>
        <strain evidence="2">JCM 31032</strain>
    </source>
</reference>
<keyword evidence="3" id="KW-1185">Reference proteome</keyword>
<gene>
    <name evidence="2" type="ORF">LR394_20790</name>
</gene>
<dbReference type="AlphaFoldDB" id="A0A9X1NG75"/>
<dbReference type="EMBL" id="JAJOMB010000011">
    <property type="protein sequence ID" value="MCD5313350.1"/>
    <property type="molecule type" value="Genomic_DNA"/>
</dbReference>
<comment type="caution">
    <text evidence="2">The sequence shown here is derived from an EMBL/GenBank/DDBJ whole genome shotgun (WGS) entry which is preliminary data.</text>
</comment>
<protein>
    <submittedName>
        <fullName evidence="2">Uncharacterized protein</fullName>
    </submittedName>
</protein>
<feature type="transmembrane region" description="Helical" evidence="1">
    <location>
        <begin position="39"/>
        <end position="57"/>
    </location>
</feature>
<proteinExistence type="predicted"/>
<keyword evidence="1" id="KW-0472">Membrane</keyword>
<sequence length="249" mass="27276">MSTATDDTPPQSPPTATDELLHDIAEEAPLRDPVRRRRLLLGLGIVVLVVAVVLGGLRLGGLLGGPSEAEKDQDALVQVQERILPELRELMSQRETFLAAERLYLPAMQEAGEQARVYNRRYAAGQRRTPVPDLAEQTSDLEQVVRDTTALGTKLTEAKPGAGVTSEAHDYLLSAVHTLTRNAARNLRVLQRSRGPYVLTQVNNENALTAIKRMNKSLLYVLDAAQLPVADFDLPGGTDKHPHDHSTLM</sequence>
<keyword evidence="1" id="KW-1133">Transmembrane helix</keyword>
<dbReference type="RefSeq" id="WP_231444454.1">
    <property type="nucleotide sequence ID" value="NZ_JAJOMB010000011.1"/>
</dbReference>
<evidence type="ECO:0000313" key="3">
    <source>
        <dbReference type="Proteomes" id="UP001138997"/>
    </source>
</evidence>